<feature type="signal peptide" evidence="11">
    <location>
        <begin position="1"/>
        <end position="19"/>
    </location>
</feature>
<dbReference type="InterPro" id="IPR002915">
    <property type="entry name" value="DeoC/FbaB/LacD_aldolase"/>
</dbReference>
<dbReference type="AlphaFoldDB" id="A0A7E4VB23"/>
<evidence type="ECO:0000256" key="3">
    <source>
        <dbReference type="ARBA" id="ARBA00012515"/>
    </source>
</evidence>
<evidence type="ECO:0000256" key="11">
    <source>
        <dbReference type="SAM" id="SignalP"/>
    </source>
</evidence>
<dbReference type="Gene3D" id="3.20.20.70">
    <property type="entry name" value="Aldolase class I"/>
    <property type="match status" value="1"/>
</dbReference>
<keyword evidence="12" id="KW-1185">Reference proteome</keyword>
<dbReference type="PANTHER" id="PTHR10889">
    <property type="entry name" value="DEOXYRIBOSE-PHOSPHATE ALDOLASE"/>
    <property type="match status" value="1"/>
</dbReference>
<comment type="pathway">
    <text evidence="1">Carbohydrate degradation; 2-deoxy-D-ribose 1-phosphate degradation; D-glyceraldehyde 3-phosphate and acetaldehyde from 2-deoxy-alpha-D-ribose 1-phosphate: step 2/2.</text>
</comment>
<name>A0A7E4VB23_PANRE</name>
<dbReference type="WBParaSite" id="Pan_g18251.t1">
    <property type="protein sequence ID" value="Pan_g18251.t1"/>
    <property type="gene ID" value="Pan_g18251"/>
</dbReference>
<dbReference type="Pfam" id="PF01791">
    <property type="entry name" value="DeoC"/>
    <property type="match status" value="1"/>
</dbReference>
<evidence type="ECO:0000256" key="1">
    <source>
        <dbReference type="ARBA" id="ARBA00004816"/>
    </source>
</evidence>
<dbReference type="InterPro" id="IPR011343">
    <property type="entry name" value="DeoC"/>
</dbReference>
<dbReference type="PANTHER" id="PTHR10889:SF3">
    <property type="entry name" value="DEOXYRIBOSE-PHOSPHATE ALDOLASE"/>
    <property type="match status" value="1"/>
</dbReference>
<feature type="compositionally biased region" description="Pro residues" evidence="9">
    <location>
        <begin position="289"/>
        <end position="299"/>
    </location>
</feature>
<evidence type="ECO:0000313" key="13">
    <source>
        <dbReference type="WBParaSite" id="Pan_g18251.t1"/>
    </source>
</evidence>
<dbReference type="GO" id="GO:0009264">
    <property type="term" value="P:deoxyribonucleotide catabolic process"/>
    <property type="evidence" value="ECO:0007669"/>
    <property type="project" value="InterPro"/>
</dbReference>
<comment type="similarity">
    <text evidence="2">Belongs to the DeoC/FbaB aldolase family. DeoC type 2 subfamily.</text>
</comment>
<dbReference type="CDD" id="cd00959">
    <property type="entry name" value="DeoC"/>
    <property type="match status" value="1"/>
</dbReference>
<dbReference type="InterPro" id="IPR013785">
    <property type="entry name" value="Aldolase_TIM"/>
</dbReference>
<proteinExistence type="inferred from homology"/>
<dbReference type="UniPathway" id="UPA00002">
    <property type="reaction ID" value="UER00468"/>
</dbReference>
<keyword evidence="10" id="KW-1133">Transmembrane helix</keyword>
<protein>
    <recommendedName>
        <fullName evidence="3">deoxyribose-phosphate aldolase</fullName>
        <ecNumber evidence="3">4.1.2.4</ecNumber>
    </recommendedName>
    <alternativeName>
        <fullName evidence="7">2-deoxy-D-ribose 5-phosphate aldolase</fullName>
    </alternativeName>
    <alternativeName>
        <fullName evidence="6">Phosphodeoxyriboaldolase</fullName>
    </alternativeName>
</protein>
<keyword evidence="10" id="KW-0812">Transmembrane</keyword>
<organism evidence="12 13">
    <name type="scientific">Panagrellus redivivus</name>
    <name type="common">Microworm</name>
    <dbReference type="NCBI Taxonomy" id="6233"/>
    <lineage>
        <taxon>Eukaryota</taxon>
        <taxon>Metazoa</taxon>
        <taxon>Ecdysozoa</taxon>
        <taxon>Nematoda</taxon>
        <taxon>Chromadorea</taxon>
        <taxon>Rhabditida</taxon>
        <taxon>Tylenchina</taxon>
        <taxon>Panagrolaimomorpha</taxon>
        <taxon>Panagrolaimoidea</taxon>
        <taxon>Panagrolaimidae</taxon>
        <taxon>Panagrellus</taxon>
    </lineage>
</organism>
<evidence type="ECO:0000256" key="4">
    <source>
        <dbReference type="ARBA" id="ARBA00023239"/>
    </source>
</evidence>
<accession>A0A7E4VB23</accession>
<dbReference type="GO" id="GO:0046386">
    <property type="term" value="P:deoxyribose phosphate catabolic process"/>
    <property type="evidence" value="ECO:0007669"/>
    <property type="project" value="UniProtKB-UniPathway"/>
</dbReference>
<feature type="compositionally biased region" description="Low complexity" evidence="9">
    <location>
        <begin position="300"/>
        <end position="326"/>
    </location>
</feature>
<evidence type="ECO:0000256" key="9">
    <source>
        <dbReference type="SAM" id="MobiDB-lite"/>
    </source>
</evidence>
<keyword evidence="4" id="KW-0456">Lyase</keyword>
<reference evidence="12" key="1">
    <citation type="journal article" date="2013" name="Genetics">
        <title>The draft genome and transcriptome of Panagrellus redivivus are shaped by the harsh demands of a free-living lifestyle.</title>
        <authorList>
            <person name="Srinivasan J."/>
            <person name="Dillman A.R."/>
            <person name="Macchietto M.G."/>
            <person name="Heikkinen L."/>
            <person name="Lakso M."/>
            <person name="Fracchia K.M."/>
            <person name="Antoshechkin I."/>
            <person name="Mortazavi A."/>
            <person name="Wong G."/>
            <person name="Sternberg P.W."/>
        </authorList>
    </citation>
    <scope>NUCLEOTIDE SEQUENCE [LARGE SCALE GENOMIC DNA]</scope>
    <source>
        <strain evidence="12">MT8872</strain>
    </source>
</reference>
<evidence type="ECO:0000256" key="7">
    <source>
        <dbReference type="ARBA" id="ARBA00032755"/>
    </source>
</evidence>
<keyword evidence="11" id="KW-0732">Signal</keyword>
<evidence type="ECO:0000256" key="8">
    <source>
        <dbReference type="ARBA" id="ARBA00048791"/>
    </source>
</evidence>
<feature type="transmembrane region" description="Helical" evidence="10">
    <location>
        <begin position="159"/>
        <end position="184"/>
    </location>
</feature>
<dbReference type="EC" id="4.1.2.4" evidence="3"/>
<feature type="chain" id="PRO_5028806968" description="deoxyribose-phosphate aldolase" evidence="11">
    <location>
        <begin position="20"/>
        <end position="682"/>
    </location>
</feature>
<keyword evidence="10" id="KW-0472">Membrane</keyword>
<dbReference type="SUPFAM" id="SSF51569">
    <property type="entry name" value="Aldolase"/>
    <property type="match status" value="1"/>
</dbReference>
<evidence type="ECO:0000256" key="6">
    <source>
        <dbReference type="ARBA" id="ARBA00031814"/>
    </source>
</evidence>
<sequence>MHFVNAAVFLFAVIGQSLAKVELRKGINQTVTFEGEEVEIDINRGSSSGGILTLCFGSTSDASVEICPKGYAGVITNVGTTITKYVFKVSRQGSLTVNSNFREITGTIQFNEDGALNILVKKLPDDGTTVILPNAEKWVPKKKSENKEKQKKSTSNATMYISIACCVLVALILIAIGVTVYVFIIRKKCKSNPVPVVPPEEYQCEFRDETPEIVEVPTSPVIVEPEIKIHTPSQSPATPITEGMVKGPNEKVPMPIGVAPPPPPKQKTDAVPKLAPPPSIPVTKAVAPAPEPMHPPSTPPSLVSPVNAKTAEPPAKPTPASAPKSKSPSRKHKSATLPLDKTQSATKRSPPTEGFGQDKVANALADNSKYNVRGYLPHSEASLPDKPIPTTKSAMPALTFENAFEKFTATTPIDGRDEAIAAAKVAAVEVAKDKTEVRKLISFIDLTTLAGDDTPARVKALVDKALAPIPQEPSVHCGAVCVYPARVKDVVSHLASKGASLPVASVAGGFPSGQYHLKSKLLEIHLCVEDGATEIDTVISRGEALDGHWNVVHEELLNQKNAAGKAHLKVILATGELQTDANIHKASWAAMLAGADFIKTSTGKETVNATLEVAYVMLRAIKAYTAETGRKVGFKPAGGIKTVSEALEFVALVRAVLGEEWVNPELFRIGASSLLDNVIQAL</sequence>
<dbReference type="NCBIfam" id="TIGR00126">
    <property type="entry name" value="deoC"/>
    <property type="match status" value="1"/>
</dbReference>
<dbReference type="Proteomes" id="UP000492821">
    <property type="component" value="Unassembled WGS sequence"/>
</dbReference>
<dbReference type="GO" id="GO:0004139">
    <property type="term" value="F:deoxyribose-phosphate aldolase activity"/>
    <property type="evidence" value="ECO:0007669"/>
    <property type="project" value="UniProtKB-EC"/>
</dbReference>
<feature type="region of interest" description="Disordered" evidence="9">
    <location>
        <begin position="253"/>
        <end position="359"/>
    </location>
</feature>
<evidence type="ECO:0000256" key="2">
    <source>
        <dbReference type="ARBA" id="ARBA00009473"/>
    </source>
</evidence>
<dbReference type="GO" id="GO:0005737">
    <property type="term" value="C:cytoplasm"/>
    <property type="evidence" value="ECO:0007669"/>
    <property type="project" value="InterPro"/>
</dbReference>
<keyword evidence="5" id="KW-0704">Schiff base</keyword>
<dbReference type="GO" id="GO:0016052">
    <property type="term" value="P:carbohydrate catabolic process"/>
    <property type="evidence" value="ECO:0007669"/>
    <property type="project" value="TreeGrafter"/>
</dbReference>
<reference evidence="13" key="2">
    <citation type="submission" date="2020-10" db="UniProtKB">
        <authorList>
            <consortium name="WormBaseParasite"/>
        </authorList>
    </citation>
    <scope>IDENTIFICATION</scope>
</reference>
<evidence type="ECO:0000256" key="5">
    <source>
        <dbReference type="ARBA" id="ARBA00023270"/>
    </source>
</evidence>
<dbReference type="SMART" id="SM01133">
    <property type="entry name" value="DeoC"/>
    <property type="match status" value="1"/>
</dbReference>
<comment type="catalytic activity">
    <reaction evidence="8">
        <text>2-deoxy-D-ribose 5-phosphate = D-glyceraldehyde 3-phosphate + acetaldehyde</text>
        <dbReference type="Rhea" id="RHEA:12821"/>
        <dbReference type="ChEBI" id="CHEBI:15343"/>
        <dbReference type="ChEBI" id="CHEBI:59776"/>
        <dbReference type="ChEBI" id="CHEBI:62877"/>
        <dbReference type="EC" id="4.1.2.4"/>
    </reaction>
</comment>
<evidence type="ECO:0000313" key="12">
    <source>
        <dbReference type="Proteomes" id="UP000492821"/>
    </source>
</evidence>
<evidence type="ECO:0000256" key="10">
    <source>
        <dbReference type="SAM" id="Phobius"/>
    </source>
</evidence>